<feature type="binding site" evidence="7">
    <location>
        <begin position="7"/>
        <end position="8"/>
    </location>
    <ligand>
        <name>substrate</name>
    </ligand>
</feature>
<gene>
    <name evidence="7 9" type="primary">murI</name>
    <name evidence="8" type="ORF">ACGTZG_03215</name>
    <name evidence="9" type="ORF">HF872_01825</name>
</gene>
<feature type="active site" description="Proton donor/acceptor" evidence="7">
    <location>
        <position position="70"/>
    </location>
</feature>
<sequence length="261" mass="30145">MKIAFFDSGIGGLSVLHHAMKVLPHEQFIFFADEDNVPYGTKTTEQVFQYVSDAFSFLMTKDVKAIVVACNTATSVAVRELRHQYKIPIIGMEPAAKKALDMDTERNRVLVIATPITVRGHKIKELIEKYDTESLVDLLAMPDLVEFAEHMDFSSPAVEDYIRRQFAPYDFSKYANLVLGCTHFNYFKETLRRILPDHVRFVDGNEGTIRELIRQLDYRKGLEYLPQTVEYYYSGKAVTEPHELQRIDAYLDQLERVYTII</sequence>
<protein>
    <recommendedName>
        <fullName evidence="2 7">Glutamate racemase</fullName>
        <ecNumber evidence="2 7">5.1.1.3</ecNumber>
    </recommendedName>
</protein>
<dbReference type="EC" id="5.1.1.3" evidence="2 7"/>
<accession>A0A848BNQ1</accession>
<dbReference type="AlphaFoldDB" id="A0A848BNQ1"/>
<dbReference type="NCBIfam" id="TIGR00067">
    <property type="entry name" value="glut_race"/>
    <property type="match status" value="1"/>
</dbReference>
<dbReference type="PROSITE" id="PS00923">
    <property type="entry name" value="ASP_GLU_RACEMASE_1"/>
    <property type="match status" value="1"/>
</dbReference>
<feature type="binding site" evidence="7">
    <location>
        <begin position="39"/>
        <end position="40"/>
    </location>
    <ligand>
        <name>substrate</name>
    </ligand>
</feature>
<evidence type="ECO:0000313" key="9">
    <source>
        <dbReference type="EMBL" id="NME27372.1"/>
    </source>
</evidence>
<feature type="active site" description="Proton donor/acceptor" evidence="7">
    <location>
        <position position="181"/>
    </location>
</feature>
<dbReference type="OrthoDB" id="9801055at2"/>
<dbReference type="Proteomes" id="UP001605989">
    <property type="component" value="Unassembled WGS sequence"/>
</dbReference>
<organism evidence="9 10">
    <name type="scientific">Megasphaera hexanoica</name>
    <dbReference type="NCBI Taxonomy" id="1675036"/>
    <lineage>
        <taxon>Bacteria</taxon>
        <taxon>Bacillati</taxon>
        <taxon>Bacillota</taxon>
        <taxon>Negativicutes</taxon>
        <taxon>Veillonellales</taxon>
        <taxon>Veillonellaceae</taxon>
        <taxon>Megasphaera</taxon>
    </lineage>
</organism>
<comment type="caution">
    <text evidence="9">The sequence shown here is derived from an EMBL/GenBank/DDBJ whole genome shotgun (WGS) entry which is preliminary data.</text>
</comment>
<dbReference type="EMBL" id="JBIEKR010000002">
    <property type="protein sequence ID" value="MFG6272191.1"/>
    <property type="molecule type" value="Genomic_DNA"/>
</dbReference>
<proteinExistence type="inferred from homology"/>
<dbReference type="UniPathway" id="UPA00219"/>
<dbReference type="RefSeq" id="WP_075581610.1">
    <property type="nucleotide sequence ID" value="NZ_CP011940.1"/>
</dbReference>
<evidence type="ECO:0000313" key="11">
    <source>
        <dbReference type="Proteomes" id="UP001605989"/>
    </source>
</evidence>
<dbReference type="Proteomes" id="UP000591071">
    <property type="component" value="Unassembled WGS sequence"/>
</dbReference>
<dbReference type="InterPro" id="IPR004391">
    <property type="entry name" value="Glu_race"/>
</dbReference>
<dbReference type="InterPro" id="IPR001920">
    <property type="entry name" value="Asp/Glu_race"/>
</dbReference>
<dbReference type="GO" id="GO:0071555">
    <property type="term" value="P:cell wall organization"/>
    <property type="evidence" value="ECO:0007669"/>
    <property type="project" value="UniProtKB-KW"/>
</dbReference>
<dbReference type="EMBL" id="JABAFG010000002">
    <property type="protein sequence ID" value="NME27372.1"/>
    <property type="molecule type" value="Genomic_DNA"/>
</dbReference>
<comment type="pathway">
    <text evidence="7">Cell wall biogenesis; peptidoglycan biosynthesis.</text>
</comment>
<keyword evidence="4 7" id="KW-0573">Peptidoglycan synthesis</keyword>
<evidence type="ECO:0000256" key="7">
    <source>
        <dbReference type="HAMAP-Rule" id="MF_00258"/>
    </source>
</evidence>
<evidence type="ECO:0000256" key="4">
    <source>
        <dbReference type="ARBA" id="ARBA00022984"/>
    </source>
</evidence>
<evidence type="ECO:0000313" key="8">
    <source>
        <dbReference type="EMBL" id="MFG6272191.1"/>
    </source>
</evidence>
<dbReference type="GO" id="GO:0009252">
    <property type="term" value="P:peptidoglycan biosynthetic process"/>
    <property type="evidence" value="ECO:0007669"/>
    <property type="project" value="UniProtKB-UniRule"/>
</dbReference>
<keyword evidence="11" id="KW-1185">Reference proteome</keyword>
<comment type="similarity">
    <text evidence="7">Belongs to the aspartate/glutamate racemases family.</text>
</comment>
<evidence type="ECO:0000256" key="5">
    <source>
        <dbReference type="ARBA" id="ARBA00023235"/>
    </source>
</evidence>
<reference evidence="9 10" key="1">
    <citation type="submission" date="2020-04" db="EMBL/GenBank/DDBJ databases">
        <authorList>
            <person name="Hitch T.C.A."/>
            <person name="Wylensek D."/>
            <person name="Clavel T."/>
        </authorList>
    </citation>
    <scope>NUCLEOTIDE SEQUENCE [LARGE SCALE GENOMIC DNA]</scope>
    <source>
        <strain evidence="9 10">Oil-RF-744-FAT-WT-6-1</strain>
    </source>
</reference>
<keyword evidence="5 7" id="KW-0413">Isomerase</keyword>
<name>A0A848BNQ1_9FIRM</name>
<evidence type="ECO:0000256" key="6">
    <source>
        <dbReference type="ARBA" id="ARBA00023316"/>
    </source>
</evidence>
<feature type="binding site" evidence="7">
    <location>
        <begin position="182"/>
        <end position="183"/>
    </location>
    <ligand>
        <name>substrate</name>
    </ligand>
</feature>
<dbReference type="Pfam" id="PF01177">
    <property type="entry name" value="Asp_Glu_race"/>
    <property type="match status" value="1"/>
</dbReference>
<dbReference type="InterPro" id="IPR018187">
    <property type="entry name" value="Asp/Glu_racemase_AS_1"/>
</dbReference>
<dbReference type="HAMAP" id="MF_00258">
    <property type="entry name" value="Glu_racemase"/>
    <property type="match status" value="1"/>
</dbReference>
<evidence type="ECO:0000256" key="2">
    <source>
        <dbReference type="ARBA" id="ARBA00013090"/>
    </source>
</evidence>
<evidence type="ECO:0000313" key="10">
    <source>
        <dbReference type="Proteomes" id="UP000591071"/>
    </source>
</evidence>
<keyword evidence="6 7" id="KW-0961">Cell wall biogenesis/degradation</keyword>
<evidence type="ECO:0000256" key="3">
    <source>
        <dbReference type="ARBA" id="ARBA00022960"/>
    </source>
</evidence>
<comment type="function">
    <text evidence="7">Provides the (R)-glutamate required for cell wall biosynthesis.</text>
</comment>
<dbReference type="PANTHER" id="PTHR21198">
    <property type="entry name" value="GLUTAMATE RACEMASE"/>
    <property type="match status" value="1"/>
</dbReference>
<dbReference type="GO" id="GO:0008360">
    <property type="term" value="P:regulation of cell shape"/>
    <property type="evidence" value="ECO:0007669"/>
    <property type="project" value="UniProtKB-KW"/>
</dbReference>
<dbReference type="SUPFAM" id="SSF53681">
    <property type="entry name" value="Aspartate/glutamate racemase"/>
    <property type="match status" value="2"/>
</dbReference>
<dbReference type="Gene3D" id="3.40.50.1860">
    <property type="match status" value="2"/>
</dbReference>
<feature type="binding site" evidence="7">
    <location>
        <begin position="71"/>
        <end position="72"/>
    </location>
    <ligand>
        <name>substrate</name>
    </ligand>
</feature>
<evidence type="ECO:0000256" key="1">
    <source>
        <dbReference type="ARBA" id="ARBA00001602"/>
    </source>
</evidence>
<reference evidence="8 11" key="2">
    <citation type="submission" date="2024-10" db="EMBL/GenBank/DDBJ databases">
        <authorList>
            <person name="Sang B.-I."/>
            <person name="Prabhaharan D."/>
        </authorList>
    </citation>
    <scope>NUCLEOTIDE SEQUENCE [LARGE SCALE GENOMIC DNA]</scope>
    <source>
        <strain evidence="8 11">MH</strain>
    </source>
</reference>
<comment type="catalytic activity">
    <reaction evidence="1 7">
        <text>L-glutamate = D-glutamate</text>
        <dbReference type="Rhea" id="RHEA:12813"/>
        <dbReference type="ChEBI" id="CHEBI:29985"/>
        <dbReference type="ChEBI" id="CHEBI:29986"/>
        <dbReference type="EC" id="5.1.1.3"/>
    </reaction>
</comment>
<dbReference type="KEGG" id="mhw:ACT01_12940"/>
<keyword evidence="3 7" id="KW-0133">Cell shape</keyword>
<dbReference type="InterPro" id="IPR015942">
    <property type="entry name" value="Asp/Glu/hydantoin_racemase"/>
</dbReference>
<dbReference type="GO" id="GO:0008881">
    <property type="term" value="F:glutamate racemase activity"/>
    <property type="evidence" value="ECO:0007669"/>
    <property type="project" value="UniProtKB-UniRule"/>
</dbReference>
<dbReference type="PANTHER" id="PTHR21198:SF3">
    <property type="entry name" value="GLUTAMATE RACEMASE"/>
    <property type="match status" value="1"/>
</dbReference>